<name>A0A4Q0QA01_9BRAD</name>
<sequence>MIKIIAVLCSLATPSNCHEQIVTTSDFADVSVQSCLMGAPQLADWMNQHPAERLAAWRCVIGKQGGRGI</sequence>
<evidence type="ECO:0000313" key="1">
    <source>
        <dbReference type="EMBL" id="RXG86290.1"/>
    </source>
</evidence>
<gene>
    <name evidence="1" type="ORF">EAS61_33930</name>
</gene>
<dbReference type="EMBL" id="RKMK01000049">
    <property type="protein sequence ID" value="RXG86290.1"/>
    <property type="molecule type" value="Genomic_DNA"/>
</dbReference>
<accession>A0A4Q0QA01</accession>
<dbReference type="RefSeq" id="WP_128956887.1">
    <property type="nucleotide sequence ID" value="NZ_RKMK01000049.1"/>
</dbReference>
<proteinExistence type="predicted"/>
<dbReference type="Proteomes" id="UP000290174">
    <property type="component" value="Unassembled WGS sequence"/>
</dbReference>
<evidence type="ECO:0000313" key="2">
    <source>
        <dbReference type="Proteomes" id="UP000290174"/>
    </source>
</evidence>
<comment type="caution">
    <text evidence="1">The sequence shown here is derived from an EMBL/GenBank/DDBJ whole genome shotgun (WGS) entry which is preliminary data.</text>
</comment>
<protein>
    <submittedName>
        <fullName evidence="1">Uncharacterized protein</fullName>
    </submittedName>
</protein>
<reference evidence="1 2" key="1">
    <citation type="submission" date="2018-11" db="EMBL/GenBank/DDBJ databases">
        <title>Bradyrhizobium sp. nov., isolated from effective nodules of peanut in China.</title>
        <authorList>
            <person name="Li Y."/>
        </authorList>
    </citation>
    <scope>NUCLEOTIDE SEQUENCE [LARGE SCALE GENOMIC DNA]</scope>
    <source>
        <strain evidence="1 2">CCBAU 51770</strain>
    </source>
</reference>
<dbReference type="AlphaFoldDB" id="A0A4Q0QA01"/>
<organism evidence="1 2">
    <name type="scientific">Bradyrhizobium zhanjiangense</name>
    <dbReference type="NCBI Taxonomy" id="1325107"/>
    <lineage>
        <taxon>Bacteria</taxon>
        <taxon>Pseudomonadati</taxon>
        <taxon>Pseudomonadota</taxon>
        <taxon>Alphaproteobacteria</taxon>
        <taxon>Hyphomicrobiales</taxon>
        <taxon>Nitrobacteraceae</taxon>
        <taxon>Bradyrhizobium</taxon>
    </lineage>
</organism>